<dbReference type="InterPro" id="IPR014729">
    <property type="entry name" value="Rossmann-like_a/b/a_fold"/>
</dbReference>
<comment type="caution">
    <text evidence="2">The sequence shown here is derived from an EMBL/GenBank/DDBJ whole genome shotgun (WGS) entry which is preliminary data.</text>
</comment>
<evidence type="ECO:0000259" key="1">
    <source>
        <dbReference type="Pfam" id="PF01507"/>
    </source>
</evidence>
<feature type="domain" description="Phosphoadenosine phosphosulphate reductase" evidence="1">
    <location>
        <begin position="19"/>
        <end position="224"/>
    </location>
</feature>
<dbReference type="SUPFAM" id="SSF52402">
    <property type="entry name" value="Adenine nucleotide alpha hydrolases-like"/>
    <property type="match status" value="1"/>
</dbReference>
<dbReference type="Pfam" id="PF01507">
    <property type="entry name" value="PAPS_reduct"/>
    <property type="match status" value="1"/>
</dbReference>
<sequence length="288" mass="32197">EGNPMTTAMAPNYDEYDWVVVNSSAGKDSQVMLREIASHVERQKIVVAHADLGPMEWPGTRALARAQAECFGVRFEAISRPQGNLLAHVAARGKWPSSTRRYCTSDHKRGQMHKALTKIAHEIAAADPGTFRRSGSDRREGVRAVRILTCIGFRAEESPGRAKAKVFSVDTRSTGKGKVKHVDIWLPIHDWTLDRVWEVIHSEGLPYHYAYDLGMPRLSCVFCIFAPKAALMIAGANNRKLLDEYVELETEIDHTFKHGFSMKEIQEELDAGVEVPTIDPKDAGAWNM</sequence>
<dbReference type="InterPro" id="IPR002500">
    <property type="entry name" value="PAPS_reduct_dom"/>
</dbReference>
<evidence type="ECO:0000313" key="2">
    <source>
        <dbReference type="EMBL" id="KKK47550.1"/>
    </source>
</evidence>
<dbReference type="GO" id="GO:0003824">
    <property type="term" value="F:catalytic activity"/>
    <property type="evidence" value="ECO:0007669"/>
    <property type="project" value="InterPro"/>
</dbReference>
<dbReference type="PANTHER" id="PTHR43196:SF2">
    <property type="entry name" value="PHOSPHOADENOSINE PHOSPHOSULFATE REDUCTASE"/>
    <property type="match status" value="1"/>
</dbReference>
<accession>A0A0F8WH97</accession>
<reference evidence="2" key="1">
    <citation type="journal article" date="2015" name="Nature">
        <title>Complex archaea that bridge the gap between prokaryotes and eukaryotes.</title>
        <authorList>
            <person name="Spang A."/>
            <person name="Saw J.H."/>
            <person name="Jorgensen S.L."/>
            <person name="Zaremba-Niedzwiedzka K."/>
            <person name="Martijn J."/>
            <person name="Lind A.E."/>
            <person name="van Eijk R."/>
            <person name="Schleper C."/>
            <person name="Guy L."/>
            <person name="Ettema T.J."/>
        </authorList>
    </citation>
    <scope>NUCLEOTIDE SEQUENCE</scope>
</reference>
<protein>
    <recommendedName>
        <fullName evidence="1">Phosphoadenosine phosphosulphate reductase domain-containing protein</fullName>
    </recommendedName>
</protein>
<name>A0A0F8WH97_9ZZZZ</name>
<dbReference type="AlphaFoldDB" id="A0A0F8WH97"/>
<gene>
    <name evidence="2" type="ORF">LCGC14_3154050</name>
</gene>
<feature type="non-terminal residue" evidence="2">
    <location>
        <position position="1"/>
    </location>
</feature>
<dbReference type="Gene3D" id="3.40.50.620">
    <property type="entry name" value="HUPs"/>
    <property type="match status" value="1"/>
</dbReference>
<dbReference type="InterPro" id="IPR050128">
    <property type="entry name" value="Sulfate_adenylyltrnsfr_sub2"/>
</dbReference>
<dbReference type="PANTHER" id="PTHR43196">
    <property type="entry name" value="SULFATE ADENYLYLTRANSFERASE SUBUNIT 2"/>
    <property type="match status" value="1"/>
</dbReference>
<proteinExistence type="predicted"/>
<dbReference type="EMBL" id="LAZR01069524">
    <property type="protein sequence ID" value="KKK47550.1"/>
    <property type="molecule type" value="Genomic_DNA"/>
</dbReference>
<organism evidence="2">
    <name type="scientific">marine sediment metagenome</name>
    <dbReference type="NCBI Taxonomy" id="412755"/>
    <lineage>
        <taxon>unclassified sequences</taxon>
        <taxon>metagenomes</taxon>
        <taxon>ecological metagenomes</taxon>
    </lineage>
</organism>